<evidence type="ECO:0000313" key="11">
    <source>
        <dbReference type="Proteomes" id="UP001215280"/>
    </source>
</evidence>
<name>A0AAD7JTI3_9AGAR</name>
<dbReference type="InterPro" id="IPR036397">
    <property type="entry name" value="RNaseH_sf"/>
</dbReference>
<keyword evidence="5" id="KW-0479">Metal-binding</keyword>
<evidence type="ECO:0000256" key="3">
    <source>
        <dbReference type="ARBA" id="ARBA00012180"/>
    </source>
</evidence>
<dbReference type="InterPro" id="IPR050092">
    <property type="entry name" value="RNase_H"/>
</dbReference>
<dbReference type="PANTHER" id="PTHR10642:SF26">
    <property type="entry name" value="RIBONUCLEASE H1"/>
    <property type="match status" value="1"/>
</dbReference>
<comment type="catalytic activity">
    <reaction evidence="1">
        <text>Endonucleolytic cleavage to 5'-phosphomonoester.</text>
        <dbReference type="EC" id="3.1.26.4"/>
    </reaction>
</comment>
<dbReference type="InterPro" id="IPR002156">
    <property type="entry name" value="RNaseH_domain"/>
</dbReference>
<organism evidence="10 11">
    <name type="scientific">Mycena maculata</name>
    <dbReference type="NCBI Taxonomy" id="230809"/>
    <lineage>
        <taxon>Eukaryota</taxon>
        <taxon>Fungi</taxon>
        <taxon>Dikarya</taxon>
        <taxon>Basidiomycota</taxon>
        <taxon>Agaricomycotina</taxon>
        <taxon>Agaricomycetes</taxon>
        <taxon>Agaricomycetidae</taxon>
        <taxon>Agaricales</taxon>
        <taxon>Marasmiineae</taxon>
        <taxon>Mycenaceae</taxon>
        <taxon>Mycena</taxon>
    </lineage>
</organism>
<dbReference type="EC" id="3.1.26.4" evidence="3"/>
<evidence type="ECO:0000313" key="10">
    <source>
        <dbReference type="EMBL" id="KAJ7770190.1"/>
    </source>
</evidence>
<gene>
    <name evidence="10" type="ORF">DFH07DRAFT_735521</name>
</gene>
<keyword evidence="7" id="KW-0378">Hydrolase</keyword>
<dbReference type="GO" id="GO:0046872">
    <property type="term" value="F:metal ion binding"/>
    <property type="evidence" value="ECO:0007669"/>
    <property type="project" value="UniProtKB-KW"/>
</dbReference>
<feature type="domain" description="RNase H type-1" evidence="9">
    <location>
        <begin position="55"/>
        <end position="161"/>
    </location>
</feature>
<evidence type="ECO:0000256" key="1">
    <source>
        <dbReference type="ARBA" id="ARBA00000077"/>
    </source>
</evidence>
<keyword evidence="4" id="KW-0540">Nuclease</keyword>
<keyword evidence="11" id="KW-1185">Reference proteome</keyword>
<dbReference type="InterPro" id="IPR012337">
    <property type="entry name" value="RNaseH-like_sf"/>
</dbReference>
<dbReference type="AlphaFoldDB" id="A0AAD7JTI3"/>
<comment type="caution">
    <text evidence="10">The sequence shown here is derived from an EMBL/GenBank/DDBJ whole genome shotgun (WGS) entry which is preliminary data.</text>
</comment>
<dbReference type="Proteomes" id="UP001215280">
    <property type="component" value="Unassembled WGS sequence"/>
</dbReference>
<feature type="region of interest" description="Disordered" evidence="8">
    <location>
        <begin position="1"/>
        <end position="21"/>
    </location>
</feature>
<evidence type="ECO:0000256" key="6">
    <source>
        <dbReference type="ARBA" id="ARBA00022759"/>
    </source>
</evidence>
<dbReference type="GO" id="GO:0004523">
    <property type="term" value="F:RNA-DNA hybrid ribonuclease activity"/>
    <property type="evidence" value="ECO:0007669"/>
    <property type="project" value="UniProtKB-EC"/>
</dbReference>
<feature type="compositionally biased region" description="Pro residues" evidence="8">
    <location>
        <begin position="1"/>
        <end position="17"/>
    </location>
</feature>
<dbReference type="SUPFAM" id="SSF53098">
    <property type="entry name" value="Ribonuclease H-like"/>
    <property type="match status" value="1"/>
</dbReference>
<evidence type="ECO:0000256" key="4">
    <source>
        <dbReference type="ARBA" id="ARBA00022722"/>
    </source>
</evidence>
<accession>A0AAD7JTI3</accession>
<evidence type="ECO:0000256" key="8">
    <source>
        <dbReference type="SAM" id="MobiDB-lite"/>
    </source>
</evidence>
<dbReference type="Gene3D" id="3.30.420.10">
    <property type="entry name" value="Ribonuclease H-like superfamily/Ribonuclease H"/>
    <property type="match status" value="1"/>
</dbReference>
<reference evidence="10" key="1">
    <citation type="submission" date="2023-03" db="EMBL/GenBank/DDBJ databases">
        <title>Massive genome expansion in bonnet fungi (Mycena s.s.) driven by repeated elements and novel gene families across ecological guilds.</title>
        <authorList>
            <consortium name="Lawrence Berkeley National Laboratory"/>
            <person name="Harder C.B."/>
            <person name="Miyauchi S."/>
            <person name="Viragh M."/>
            <person name="Kuo A."/>
            <person name="Thoen E."/>
            <person name="Andreopoulos B."/>
            <person name="Lu D."/>
            <person name="Skrede I."/>
            <person name="Drula E."/>
            <person name="Henrissat B."/>
            <person name="Morin E."/>
            <person name="Kohler A."/>
            <person name="Barry K."/>
            <person name="LaButti K."/>
            <person name="Morin E."/>
            <person name="Salamov A."/>
            <person name="Lipzen A."/>
            <person name="Mereny Z."/>
            <person name="Hegedus B."/>
            <person name="Baldrian P."/>
            <person name="Stursova M."/>
            <person name="Weitz H."/>
            <person name="Taylor A."/>
            <person name="Grigoriev I.V."/>
            <person name="Nagy L.G."/>
            <person name="Martin F."/>
            <person name="Kauserud H."/>
        </authorList>
    </citation>
    <scope>NUCLEOTIDE SEQUENCE</scope>
    <source>
        <strain evidence="10">CBHHK188m</strain>
    </source>
</reference>
<sequence>MEPTHLPSPSPAPPVPAAGPSVLDNMVKEALESCRTAAEQNRSYYGRVMVRTDTLHVYVASSCVTAGKPNIRAGSGVYWGPNSRWNKSSSVLGKQSDGRAGLFAVTLALLSAPMDRTLVIFSSSQFVIRTFCYWAGSNYTEGWPCKNADIIKVTAELMRKRPAGVIFRYSPSPATNNHSRGALDLARKAAGNPMTPAASIPDLGEIDEVQTDVNVNEGDAKVRRHRPRWCLCE</sequence>
<dbReference type="EMBL" id="JARJLG010000024">
    <property type="protein sequence ID" value="KAJ7770190.1"/>
    <property type="molecule type" value="Genomic_DNA"/>
</dbReference>
<dbReference type="Pfam" id="PF00075">
    <property type="entry name" value="RNase_H"/>
    <property type="match status" value="1"/>
</dbReference>
<evidence type="ECO:0000256" key="7">
    <source>
        <dbReference type="ARBA" id="ARBA00022801"/>
    </source>
</evidence>
<dbReference type="GO" id="GO:0003676">
    <property type="term" value="F:nucleic acid binding"/>
    <property type="evidence" value="ECO:0007669"/>
    <property type="project" value="InterPro"/>
</dbReference>
<evidence type="ECO:0000256" key="5">
    <source>
        <dbReference type="ARBA" id="ARBA00022723"/>
    </source>
</evidence>
<protein>
    <recommendedName>
        <fullName evidence="3">ribonuclease H</fullName>
        <ecNumber evidence="3">3.1.26.4</ecNumber>
    </recommendedName>
</protein>
<evidence type="ECO:0000256" key="2">
    <source>
        <dbReference type="ARBA" id="ARBA00005300"/>
    </source>
</evidence>
<proteinExistence type="inferred from homology"/>
<evidence type="ECO:0000259" key="9">
    <source>
        <dbReference type="Pfam" id="PF00075"/>
    </source>
</evidence>
<dbReference type="PANTHER" id="PTHR10642">
    <property type="entry name" value="RIBONUCLEASE H1"/>
    <property type="match status" value="1"/>
</dbReference>
<keyword evidence="6" id="KW-0255">Endonuclease</keyword>
<comment type="similarity">
    <text evidence="2">Belongs to the RNase H family.</text>
</comment>
<dbReference type="GO" id="GO:0043137">
    <property type="term" value="P:DNA replication, removal of RNA primer"/>
    <property type="evidence" value="ECO:0007669"/>
    <property type="project" value="TreeGrafter"/>
</dbReference>